<dbReference type="Proteomes" id="UP000184291">
    <property type="component" value="Unassembled WGS sequence"/>
</dbReference>
<dbReference type="AlphaFoldDB" id="A0A1M4S2U7"/>
<feature type="compositionally biased region" description="Polar residues" evidence="1">
    <location>
        <begin position="24"/>
        <end position="41"/>
    </location>
</feature>
<proteinExistence type="predicted"/>
<evidence type="ECO:0000313" key="3">
    <source>
        <dbReference type="Proteomes" id="UP000184291"/>
    </source>
</evidence>
<name>A0A1M4S2U7_9ACTO</name>
<accession>A0A1M4S2U7</accession>
<reference evidence="3" key="1">
    <citation type="submission" date="2016-09" db="EMBL/GenBank/DDBJ databases">
        <authorList>
            <person name="Strepis N."/>
        </authorList>
    </citation>
    <scope>NUCLEOTIDE SEQUENCE [LARGE SCALE GENOMIC DNA]</scope>
</reference>
<evidence type="ECO:0000256" key="1">
    <source>
        <dbReference type="SAM" id="MobiDB-lite"/>
    </source>
</evidence>
<protein>
    <submittedName>
        <fullName evidence="2">Uncharacterized protein</fullName>
    </submittedName>
</protein>
<gene>
    <name evidence="2" type="ORF">ACGLYG10_2577</name>
</gene>
<feature type="compositionally biased region" description="Basic and acidic residues" evidence="1">
    <location>
        <begin position="1"/>
        <end position="14"/>
    </location>
</feature>
<dbReference type="STRING" id="1892869.ACGLYG10_2577"/>
<dbReference type="RefSeq" id="WP_139240986.1">
    <property type="nucleotide sequence ID" value="NZ_FQTT01000013.1"/>
</dbReference>
<dbReference type="OrthoDB" id="3258111at2"/>
<evidence type="ECO:0000313" key="2">
    <source>
        <dbReference type="EMBL" id="SHE26327.1"/>
    </source>
</evidence>
<sequence>MVTNPKREALERLSGHVSRKNSELGFSTNAPSWLPWTSSPGQEHGSAINAPDTWAGPLADTSTEDTKLDVDAVDSIFSNLLDAINEQKNSLPEDIDESDPAAEWPN</sequence>
<dbReference type="EMBL" id="FQTT01000013">
    <property type="protein sequence ID" value="SHE26327.1"/>
    <property type="molecule type" value="Genomic_DNA"/>
</dbReference>
<organism evidence="2 3">
    <name type="scientific">Actinomyces glycerinitolerans</name>
    <dbReference type="NCBI Taxonomy" id="1892869"/>
    <lineage>
        <taxon>Bacteria</taxon>
        <taxon>Bacillati</taxon>
        <taxon>Actinomycetota</taxon>
        <taxon>Actinomycetes</taxon>
        <taxon>Actinomycetales</taxon>
        <taxon>Actinomycetaceae</taxon>
        <taxon>Actinomyces</taxon>
    </lineage>
</organism>
<feature type="region of interest" description="Disordered" evidence="1">
    <location>
        <begin position="1"/>
        <end position="62"/>
    </location>
</feature>
<keyword evidence="3" id="KW-1185">Reference proteome</keyword>